<dbReference type="InterPro" id="IPR035992">
    <property type="entry name" value="Ricin_B-like_lectins"/>
</dbReference>
<evidence type="ECO:0000256" key="3">
    <source>
        <dbReference type="ARBA" id="ARBA00022692"/>
    </source>
</evidence>
<feature type="region of interest" description="Disordered" evidence="10">
    <location>
        <begin position="1022"/>
        <end position="1077"/>
    </location>
</feature>
<evidence type="ECO:0000256" key="6">
    <source>
        <dbReference type="ARBA" id="ARBA00022989"/>
    </source>
</evidence>
<dbReference type="InterPro" id="IPR000772">
    <property type="entry name" value="Ricin_B_lectin"/>
</dbReference>
<feature type="region of interest" description="Disordered" evidence="10">
    <location>
        <begin position="957"/>
        <end position="989"/>
    </location>
</feature>
<keyword evidence="7" id="KW-0333">Golgi apparatus</keyword>
<dbReference type="Pfam" id="PF00535">
    <property type="entry name" value="Glycos_transf_2"/>
    <property type="match status" value="1"/>
</dbReference>
<evidence type="ECO:0000313" key="14">
    <source>
        <dbReference type="RefSeq" id="XP_014673651.1"/>
    </source>
</evidence>
<evidence type="ECO:0000256" key="8">
    <source>
        <dbReference type="ARBA" id="ARBA00023136"/>
    </source>
</evidence>
<sequence>MRIIPRRRTSLCLKLAVALPLTWFLVVIYYAYSDRSQLGVSSRGGDTDAELRRTEALHEFNTNRYNANAGLNRPAPQEEAQRRMEPNLGERDWKNDGRSHHGGADRAPPPRRDRNQGWDEYRDAGPRQGEWRHRGDNDDNRFDERGQYKKYRGGDRGNNDDYRHRGENDDDRHRGDNDDDRRRGEFEDRRHGGGHPGDGMGRDRYGDSGRERHDPEWRNQDDEQMPPMDVREFSANGSRQGAGEMGKPVILGHLPPAEQRKVDEGLENNAFNQYVSDMISLHRSLPDVREKECRNQQLLPVDKLPDSSIIICFHNEAWSTLLRTVHSVLDRSPPSLIHDIVLVDDDSNLPHLGKPLEEYMAKLGKVKIARATKREGLIRARLLGAKVAGGQVMTFLDSHCEATKGWLEPLLERIARNNRTVVCPVIDIIDDNTLEYHVSPAAGVNIGGFDWNLQFAWHQIPTRERLRRNNSADPIRSPTMAGGLFAINTAWFQQLGTYDDGFDIWGGENLELSFKTWMCGGTLEIIPCSHVGHIFRKRSPYKWKDGTNVLRKNAVRLAEVWLDDYKDFFYDRIMYDLGDFGDVSSRKKLREKLQCKNFDWYLKNIYPEQFIPSEAVASGEIRNLGDGAMYCVDAARRPKGGQVHAFPCHGMRGRQFWQMSREGELRRDDACMDYTGEDVVVYPCHGERGNQYWEYDPQVRLIHHPKTSRCLQLAADHDVVTVNRCNPSNPLQQWVLEGWIPHQLEQADPHVAPWHPMASKDYARNYADAKREGAPPSSTYESRAAGAPYRQGAQASPVFGGQRVIGQHAKGDTGDVYERAPPAGTRGERHSDVPYAQAAALGGGAPPHGAPYQHAQGAPYQHAQGAPYQHAQGAPYQHAQGAPYQHAQGAPYQHAQGAPYQHTQGAPYQHAQGAPYQHAQGAPYQHAQGAPYQQEPGVPYQEAQSNQFIPVLADHYQQPQGGYHQPAQGAPYHHEQGAPYHHEQGAPYHHEQGAPYQYEQGAPYQEASHEYDARGRIVRRGQATHVEQQQQEQRQQQQQQQPQQQQPQEQQQQQQQQPQQQQPQEQQQQQQQQQQPQ</sequence>
<dbReference type="SUPFAM" id="SSF50370">
    <property type="entry name" value="Ricin B-like lectins"/>
    <property type="match status" value="1"/>
</dbReference>
<name>A0ABM1EN80_PRICU</name>
<evidence type="ECO:0000259" key="12">
    <source>
        <dbReference type="SMART" id="SM00458"/>
    </source>
</evidence>
<evidence type="ECO:0000256" key="4">
    <source>
        <dbReference type="ARBA" id="ARBA00022734"/>
    </source>
</evidence>
<evidence type="ECO:0000313" key="13">
    <source>
        <dbReference type="Proteomes" id="UP000695022"/>
    </source>
</evidence>
<dbReference type="RefSeq" id="XP_014673651.1">
    <property type="nucleotide sequence ID" value="XM_014818165.1"/>
</dbReference>
<evidence type="ECO:0000256" key="2">
    <source>
        <dbReference type="ARBA" id="ARBA00005680"/>
    </source>
</evidence>
<reference evidence="14" key="1">
    <citation type="submission" date="2025-08" db="UniProtKB">
        <authorList>
            <consortium name="RefSeq"/>
        </authorList>
    </citation>
    <scope>IDENTIFICATION</scope>
</reference>
<keyword evidence="4" id="KW-0430">Lectin</keyword>
<dbReference type="CDD" id="cd23462">
    <property type="entry name" value="beta-trefoil_Ricin_Pgant9-like"/>
    <property type="match status" value="1"/>
</dbReference>
<feature type="region of interest" description="Disordered" evidence="10">
    <location>
        <begin position="60"/>
        <end position="227"/>
    </location>
</feature>
<dbReference type="GeneID" id="106813923"/>
<dbReference type="InterPro" id="IPR045885">
    <property type="entry name" value="GalNAc-T"/>
</dbReference>
<evidence type="ECO:0000256" key="10">
    <source>
        <dbReference type="SAM" id="MobiDB-lite"/>
    </source>
</evidence>
<feature type="transmembrane region" description="Helical" evidence="11">
    <location>
        <begin position="12"/>
        <end position="32"/>
    </location>
</feature>
<dbReference type="PANTHER" id="PTHR11675:SF131">
    <property type="entry name" value="POLYPEPTIDE N-ACETYLGALACTOSAMINYLTRANSFERASE 9-RELATED"/>
    <property type="match status" value="1"/>
</dbReference>
<feature type="compositionally biased region" description="Basic and acidic residues" evidence="10">
    <location>
        <begin position="79"/>
        <end position="191"/>
    </location>
</feature>
<dbReference type="Proteomes" id="UP000695022">
    <property type="component" value="Unplaced"/>
</dbReference>
<keyword evidence="8 11" id="KW-0472">Membrane</keyword>
<dbReference type="Gene3D" id="3.90.550.10">
    <property type="entry name" value="Spore Coat Polysaccharide Biosynthesis Protein SpsA, Chain A"/>
    <property type="match status" value="1"/>
</dbReference>
<keyword evidence="9" id="KW-1015">Disulfide bond</keyword>
<evidence type="ECO:0000256" key="11">
    <source>
        <dbReference type="SAM" id="Phobius"/>
    </source>
</evidence>
<dbReference type="CDD" id="cd02510">
    <property type="entry name" value="pp-GalNAc-T"/>
    <property type="match status" value="1"/>
</dbReference>
<comment type="similarity">
    <text evidence="2">Belongs to the glycosyltransferase 2 family. GalNAc-T subfamily.</text>
</comment>
<dbReference type="InterPro" id="IPR029044">
    <property type="entry name" value="Nucleotide-diphossugar_trans"/>
</dbReference>
<dbReference type="Gene3D" id="2.80.10.50">
    <property type="match status" value="1"/>
</dbReference>
<evidence type="ECO:0000256" key="7">
    <source>
        <dbReference type="ARBA" id="ARBA00023034"/>
    </source>
</evidence>
<evidence type="ECO:0000256" key="5">
    <source>
        <dbReference type="ARBA" id="ARBA00022968"/>
    </source>
</evidence>
<feature type="compositionally biased region" description="Basic and acidic residues" evidence="10">
    <location>
        <begin position="972"/>
        <end position="989"/>
    </location>
</feature>
<dbReference type="InterPro" id="IPR001173">
    <property type="entry name" value="Glyco_trans_2-like"/>
</dbReference>
<feature type="compositionally biased region" description="Basic and acidic residues" evidence="10">
    <location>
        <begin position="200"/>
        <end position="221"/>
    </location>
</feature>
<keyword evidence="6 11" id="KW-1133">Transmembrane helix</keyword>
<keyword evidence="13" id="KW-1185">Reference proteome</keyword>
<feature type="region of interest" description="Disordered" evidence="10">
    <location>
        <begin position="769"/>
        <end position="831"/>
    </location>
</feature>
<feature type="non-terminal residue" evidence="14">
    <location>
        <position position="1077"/>
    </location>
</feature>
<keyword evidence="5" id="KW-0735">Signal-anchor</keyword>
<feature type="compositionally biased region" description="Low complexity" evidence="10">
    <location>
        <begin position="1027"/>
        <end position="1077"/>
    </location>
</feature>
<comment type="subcellular location">
    <subcellularLocation>
        <location evidence="1">Golgi apparatus membrane</location>
        <topology evidence="1">Single-pass type II membrane protein</topology>
    </subcellularLocation>
</comment>
<dbReference type="Pfam" id="PF00652">
    <property type="entry name" value="Ricin_B_lectin"/>
    <property type="match status" value="1"/>
</dbReference>
<proteinExistence type="inferred from homology"/>
<keyword evidence="3 11" id="KW-0812">Transmembrane</keyword>
<feature type="region of interest" description="Disordered" evidence="10">
    <location>
        <begin position="860"/>
        <end position="937"/>
    </location>
</feature>
<dbReference type="SUPFAM" id="SSF53448">
    <property type="entry name" value="Nucleotide-diphospho-sugar transferases"/>
    <property type="match status" value="1"/>
</dbReference>
<evidence type="ECO:0000256" key="9">
    <source>
        <dbReference type="ARBA" id="ARBA00023157"/>
    </source>
</evidence>
<organism evidence="13 14">
    <name type="scientific">Priapulus caudatus</name>
    <name type="common">Priapulid worm</name>
    <dbReference type="NCBI Taxonomy" id="37621"/>
    <lineage>
        <taxon>Eukaryota</taxon>
        <taxon>Metazoa</taxon>
        <taxon>Ecdysozoa</taxon>
        <taxon>Scalidophora</taxon>
        <taxon>Priapulida</taxon>
        <taxon>Priapulimorpha</taxon>
        <taxon>Priapulimorphida</taxon>
        <taxon>Priapulidae</taxon>
        <taxon>Priapulus</taxon>
    </lineage>
</organism>
<dbReference type="PANTHER" id="PTHR11675">
    <property type="entry name" value="N-ACETYLGALACTOSAMINYLTRANSFERASE"/>
    <property type="match status" value="1"/>
</dbReference>
<feature type="compositionally biased region" description="Basic and acidic residues" evidence="10">
    <location>
        <begin position="809"/>
        <end position="818"/>
    </location>
</feature>
<dbReference type="SMART" id="SM00458">
    <property type="entry name" value="RICIN"/>
    <property type="match status" value="1"/>
</dbReference>
<protein>
    <submittedName>
        <fullName evidence="14">N-acetylgalactosaminyltransferase 7-like</fullName>
    </submittedName>
</protein>
<evidence type="ECO:0000256" key="1">
    <source>
        <dbReference type="ARBA" id="ARBA00004323"/>
    </source>
</evidence>
<accession>A0ABM1EN80</accession>
<feature type="domain" description="Ricin B lectin" evidence="12">
    <location>
        <begin position="618"/>
        <end position="737"/>
    </location>
</feature>
<dbReference type="PROSITE" id="PS50231">
    <property type="entry name" value="RICIN_B_LECTIN"/>
    <property type="match status" value="1"/>
</dbReference>
<gene>
    <name evidence="14" type="primary">LOC106813923</name>
</gene>